<keyword evidence="10" id="KW-0539">Nucleus</keyword>
<evidence type="ECO:0000256" key="4">
    <source>
        <dbReference type="ARBA" id="ARBA00022737"/>
    </source>
</evidence>
<feature type="domain" description="C2H2-type" evidence="12">
    <location>
        <begin position="324"/>
        <end position="351"/>
    </location>
</feature>
<evidence type="ECO:0000256" key="3">
    <source>
        <dbReference type="ARBA" id="ARBA00022723"/>
    </source>
</evidence>
<feature type="domain" description="C2H2-type" evidence="12">
    <location>
        <begin position="464"/>
        <end position="491"/>
    </location>
</feature>
<evidence type="ECO:0000256" key="6">
    <source>
        <dbReference type="ARBA" id="ARBA00022833"/>
    </source>
</evidence>
<organism evidence="13">
    <name type="scientific">Timema bartmani</name>
    <dbReference type="NCBI Taxonomy" id="61472"/>
    <lineage>
        <taxon>Eukaryota</taxon>
        <taxon>Metazoa</taxon>
        <taxon>Ecdysozoa</taxon>
        <taxon>Arthropoda</taxon>
        <taxon>Hexapoda</taxon>
        <taxon>Insecta</taxon>
        <taxon>Pterygota</taxon>
        <taxon>Neoptera</taxon>
        <taxon>Polyneoptera</taxon>
        <taxon>Phasmatodea</taxon>
        <taxon>Timematodea</taxon>
        <taxon>Timematoidea</taxon>
        <taxon>Timematidae</taxon>
        <taxon>Timema</taxon>
    </lineage>
</organism>
<feature type="domain" description="C2H2-type" evidence="12">
    <location>
        <begin position="352"/>
        <end position="379"/>
    </location>
</feature>
<evidence type="ECO:0000259" key="12">
    <source>
        <dbReference type="PROSITE" id="PS50157"/>
    </source>
</evidence>
<keyword evidence="8" id="KW-0238">DNA-binding</keyword>
<evidence type="ECO:0000313" key="13">
    <source>
        <dbReference type="EMBL" id="CAD7447875.1"/>
    </source>
</evidence>
<dbReference type="Pfam" id="PF00096">
    <property type="entry name" value="zf-C2H2"/>
    <property type="match status" value="8"/>
</dbReference>
<dbReference type="FunFam" id="3.30.160.60:FF:000450">
    <property type="entry name" value="PR domain zinc finger protein 14"/>
    <property type="match status" value="1"/>
</dbReference>
<dbReference type="GO" id="GO:0003677">
    <property type="term" value="F:DNA binding"/>
    <property type="evidence" value="ECO:0007669"/>
    <property type="project" value="UniProtKB-KW"/>
</dbReference>
<dbReference type="FunFam" id="3.30.160.60:FF:001031">
    <property type="entry name" value="zinc finger protein 341 isoform X1"/>
    <property type="match status" value="1"/>
</dbReference>
<dbReference type="FunFam" id="3.30.160.60:FF:000295">
    <property type="entry name" value="zinc finger protein 19"/>
    <property type="match status" value="1"/>
</dbReference>
<dbReference type="FunFam" id="3.30.160.60:FF:002343">
    <property type="entry name" value="Zinc finger protein 33A"/>
    <property type="match status" value="3"/>
</dbReference>
<gene>
    <name evidence="13" type="ORF">TBIB3V08_LOCUS10177</name>
</gene>
<keyword evidence="4" id="KW-0677">Repeat</keyword>
<evidence type="ECO:0000256" key="8">
    <source>
        <dbReference type="ARBA" id="ARBA00023125"/>
    </source>
</evidence>
<dbReference type="Gene3D" id="3.30.160.60">
    <property type="entry name" value="Classic Zinc Finger"/>
    <property type="match status" value="9"/>
</dbReference>
<keyword evidence="3" id="KW-0479">Metal-binding</keyword>
<keyword evidence="6" id="KW-0862">Zinc</keyword>
<dbReference type="PANTHER" id="PTHR24406">
    <property type="entry name" value="TRANSCRIPTIONAL REPRESSOR CTCFL-RELATED"/>
    <property type="match status" value="1"/>
</dbReference>
<dbReference type="GO" id="GO:0045893">
    <property type="term" value="P:positive regulation of DNA-templated transcription"/>
    <property type="evidence" value="ECO:0007669"/>
    <property type="project" value="UniProtKB-ARBA"/>
</dbReference>
<dbReference type="InterPro" id="IPR036236">
    <property type="entry name" value="Znf_C2H2_sf"/>
</dbReference>
<evidence type="ECO:0000256" key="2">
    <source>
        <dbReference type="ARBA" id="ARBA00006991"/>
    </source>
</evidence>
<protein>
    <recommendedName>
        <fullName evidence="12">C2H2-type domain-containing protein</fullName>
    </recommendedName>
</protein>
<dbReference type="InterPro" id="IPR013087">
    <property type="entry name" value="Znf_C2H2_type"/>
</dbReference>
<feature type="domain" description="C2H2-type" evidence="12">
    <location>
        <begin position="240"/>
        <end position="267"/>
    </location>
</feature>
<dbReference type="GO" id="GO:0003700">
    <property type="term" value="F:DNA-binding transcription factor activity"/>
    <property type="evidence" value="ECO:0007669"/>
    <property type="project" value="UniProtKB-ARBA"/>
</dbReference>
<feature type="domain" description="C2H2-type" evidence="12">
    <location>
        <begin position="296"/>
        <end position="323"/>
    </location>
</feature>
<dbReference type="AlphaFoldDB" id="A0A7R9I4Z1"/>
<evidence type="ECO:0000256" key="7">
    <source>
        <dbReference type="ARBA" id="ARBA00023015"/>
    </source>
</evidence>
<dbReference type="GO" id="GO:0005634">
    <property type="term" value="C:nucleus"/>
    <property type="evidence" value="ECO:0007669"/>
    <property type="project" value="UniProtKB-SubCell"/>
</dbReference>
<reference evidence="13" key="1">
    <citation type="submission" date="2020-11" db="EMBL/GenBank/DDBJ databases">
        <authorList>
            <person name="Tran Van P."/>
        </authorList>
    </citation>
    <scope>NUCLEOTIDE SEQUENCE</scope>
</reference>
<accession>A0A7R9I4Z1</accession>
<feature type="domain" description="C2H2-type" evidence="12">
    <location>
        <begin position="436"/>
        <end position="463"/>
    </location>
</feature>
<comment type="subcellular location">
    <subcellularLocation>
        <location evidence="1">Nucleus</location>
    </subcellularLocation>
</comment>
<evidence type="ECO:0000256" key="5">
    <source>
        <dbReference type="ARBA" id="ARBA00022771"/>
    </source>
</evidence>
<dbReference type="SMART" id="SM00355">
    <property type="entry name" value="ZnF_C2H2"/>
    <property type="match status" value="9"/>
</dbReference>
<comment type="similarity">
    <text evidence="2">Belongs to the krueppel C2H2-type zinc-finger protein family.</text>
</comment>
<evidence type="ECO:0000256" key="10">
    <source>
        <dbReference type="ARBA" id="ARBA00023242"/>
    </source>
</evidence>
<evidence type="ECO:0000256" key="9">
    <source>
        <dbReference type="ARBA" id="ARBA00023163"/>
    </source>
</evidence>
<dbReference type="GO" id="GO:0008270">
    <property type="term" value="F:zinc ion binding"/>
    <property type="evidence" value="ECO:0007669"/>
    <property type="project" value="UniProtKB-KW"/>
</dbReference>
<keyword evidence="7" id="KW-0805">Transcription regulation</keyword>
<dbReference type="FunFam" id="3.30.160.60:FF:000624">
    <property type="entry name" value="zinc finger protein 697"/>
    <property type="match status" value="1"/>
</dbReference>
<dbReference type="InterPro" id="IPR050888">
    <property type="entry name" value="ZnF_C2H2-type_TF"/>
</dbReference>
<dbReference type="PROSITE" id="PS00028">
    <property type="entry name" value="ZINC_FINGER_C2H2_1"/>
    <property type="match status" value="9"/>
</dbReference>
<dbReference type="FunFam" id="3.30.160.60:FF:001442">
    <property type="entry name" value="zinc finger protein 696"/>
    <property type="match status" value="1"/>
</dbReference>
<dbReference type="EMBL" id="OD569342">
    <property type="protein sequence ID" value="CAD7447875.1"/>
    <property type="molecule type" value="Genomic_DNA"/>
</dbReference>
<name>A0A7R9I4Z1_9NEOP</name>
<feature type="domain" description="C2H2-type" evidence="12">
    <location>
        <begin position="380"/>
        <end position="407"/>
    </location>
</feature>
<keyword evidence="9" id="KW-0804">Transcription</keyword>
<feature type="domain" description="C2H2-type" evidence="12">
    <location>
        <begin position="408"/>
        <end position="435"/>
    </location>
</feature>
<evidence type="ECO:0000256" key="1">
    <source>
        <dbReference type="ARBA" id="ARBA00004123"/>
    </source>
</evidence>
<evidence type="ECO:0000256" key="11">
    <source>
        <dbReference type="PROSITE-ProRule" id="PRU00042"/>
    </source>
</evidence>
<proteinExistence type="inferred from homology"/>
<sequence>MKTSSSLSLNVEHSFHSKNEKNFKVTAPIEVNISSCNPTISSCSPTNMVKKEIDCEHNLFSKNVTCSEIENMMPLEYVKVEISDDNIGIETNHNVIKFTTLCEGRSISNEGSGSYLSPDKPEITPKIEEVDQVVTDAAVAWRPGQSLAPWGSPELTENAASKEHTKLTLDKCTIRTRSKTNPKRELPIVRYVDTIAVKRRTKKCNIMENKTKTAMTQLNMIFQKELEKYKLTTFADDADSACPVCSKIFSNKNHLNSHIKLHSGIKPHKCETCTKSFARKGDLAIHVRRHTGERPYGCVHCQKTFVEKSHLLRHIRSHTGDKSHVCTVCGSAFTERAGLVKHLRSHTGERPHLCQICGKAFAQREFLARHSRTHTGERPFSCPVCSKSFSDRSTAVKHTKLHAGLRPYTCPICNRCFSQKQHLTGHLRTHAGDRPWGCSTCDKKFGRKSDLVVHSRRHTGERPHACEACGKTFLDRSHLSRHSKVHTGAKPHVCHFCGRCFSEKGHS</sequence>
<dbReference type="PROSITE" id="PS50157">
    <property type="entry name" value="ZINC_FINGER_C2H2_2"/>
    <property type="match status" value="9"/>
</dbReference>
<dbReference type="SUPFAM" id="SSF57667">
    <property type="entry name" value="beta-beta-alpha zinc fingers"/>
    <property type="match status" value="5"/>
</dbReference>
<feature type="domain" description="C2H2-type" evidence="12">
    <location>
        <begin position="268"/>
        <end position="295"/>
    </location>
</feature>
<keyword evidence="5 11" id="KW-0863">Zinc-finger</keyword>